<dbReference type="InterPro" id="IPR034164">
    <property type="entry name" value="Pepsin-like_dom"/>
</dbReference>
<dbReference type="Gene3D" id="2.40.70.10">
    <property type="entry name" value="Acid Proteases"/>
    <property type="match status" value="2"/>
</dbReference>
<keyword evidence="5" id="KW-0812">Transmembrane</keyword>
<feature type="transmembrane region" description="Helical" evidence="5">
    <location>
        <begin position="485"/>
        <end position="505"/>
    </location>
</feature>
<keyword evidence="3" id="KW-0064">Aspartyl protease</keyword>
<feature type="active site" evidence="4">
    <location>
        <position position="312"/>
    </location>
</feature>
<comment type="similarity">
    <text evidence="1">Belongs to the peptidase A1 family.</text>
</comment>
<proteinExistence type="inferred from homology"/>
<feature type="transmembrane region" description="Helical" evidence="5">
    <location>
        <begin position="686"/>
        <end position="706"/>
    </location>
</feature>
<protein>
    <submittedName>
        <fullName evidence="8">Gastricsin putative</fullName>
    </submittedName>
</protein>
<name>F0WKS3_9STRA</name>
<feature type="active site" evidence="4">
    <location>
        <position position="94"/>
    </location>
</feature>
<dbReference type="PROSITE" id="PS51767">
    <property type="entry name" value="PEPTIDASE_A1"/>
    <property type="match status" value="1"/>
</dbReference>
<evidence type="ECO:0000313" key="8">
    <source>
        <dbReference type="EMBL" id="CCA21880.1"/>
    </source>
</evidence>
<organism evidence="8">
    <name type="scientific">Albugo laibachii Nc14</name>
    <dbReference type="NCBI Taxonomy" id="890382"/>
    <lineage>
        <taxon>Eukaryota</taxon>
        <taxon>Sar</taxon>
        <taxon>Stramenopiles</taxon>
        <taxon>Oomycota</taxon>
        <taxon>Peronosporomycetes</taxon>
        <taxon>Albuginales</taxon>
        <taxon>Albuginaceae</taxon>
        <taxon>Albugo</taxon>
    </lineage>
</organism>
<reference evidence="8" key="1">
    <citation type="journal article" date="2011" name="PLoS Biol.">
        <title>Gene gain and loss during evolution of obligate parasitism in the white rust pathogen of Arabidopsis thaliana.</title>
        <authorList>
            <person name="Kemen E."/>
            <person name="Gardiner A."/>
            <person name="Schultz-Larsen T."/>
            <person name="Kemen A.C."/>
            <person name="Balmuth A.L."/>
            <person name="Robert-Seilaniantz A."/>
            <person name="Bailey K."/>
            <person name="Holub E."/>
            <person name="Studholme D.J."/>
            <person name="Maclean D."/>
            <person name="Jones J.D."/>
        </authorList>
    </citation>
    <scope>NUCLEOTIDE SEQUENCE</scope>
</reference>
<keyword evidence="2" id="KW-0645">Protease</keyword>
<keyword evidence="5" id="KW-0472">Membrane</keyword>
<evidence type="ECO:0000256" key="5">
    <source>
        <dbReference type="SAM" id="Phobius"/>
    </source>
</evidence>
<dbReference type="CDD" id="cd05471">
    <property type="entry name" value="pepsin_like"/>
    <property type="match status" value="1"/>
</dbReference>
<dbReference type="EMBL" id="FR824182">
    <property type="protein sequence ID" value="CCA21880.1"/>
    <property type="molecule type" value="Genomic_DNA"/>
</dbReference>
<dbReference type="AlphaFoldDB" id="F0WKS3"/>
<keyword evidence="6" id="KW-0732">Signal</keyword>
<feature type="chain" id="PRO_5003259801" evidence="6">
    <location>
        <begin position="22"/>
        <end position="763"/>
    </location>
</feature>
<evidence type="ECO:0000256" key="3">
    <source>
        <dbReference type="ARBA" id="ARBA00022750"/>
    </source>
</evidence>
<feature type="domain" description="Peptidase A1" evidence="7">
    <location>
        <begin position="76"/>
        <end position="429"/>
    </location>
</feature>
<sequence>MMVWGRLFGALVLSRIVSIVSLPLKIPLSQHVLEKNTEALASELDPISSKELHFLQTVQLAAMGNVPLVNYMEFQFYGTISIGQPPQNVSVCFDTGSSDLWVPATSCDNCGGLERFDSRISETFWQKSEKKARFQLEYGSGKVAGLYGQDSVQIVDFLVENVTIGMVDYEEESMRNMKADGLLGMAFNGLSTFTHPPVFIQLIHQHAVLEPIFAFHLSKEPNSVGSELHLGGFDQERLDRTNAVWLYTDVVPQFGMYTFWRIAFITVQVGGHDSSQDGVNICAVGMDIDDVDNQERLGSPDNHPTECIGFVDTGTSLLGVPSEQYLALLYQIAAFAQARGCYCGYTANAFQCFLCSGKDFPSIQFRVAGSQTDSHHYFSLDGPDYTLCIDLTCVALLQPNGQEMWVLGDVFMKKYYTMYDMQKKRIGFACSAGNSHCGTLSASKSQGTIGRTSGLMPSINTPFGTNIPQHLDWDIKTASTKTYRVFVLFWSSVSMVSSFLVVYSLHNKRISSSCQETKDLILYLSSAILAYDLIIWISSITLVTGRTLFCRALFVSEQFAGTIMFTLYGCVVFQLLLQYRRINRSTLTTSFSNMHKHSFITLAIAFGTVAAVLSSALDIIGTVPNVSHFYSTCFLEHSPVWARVVFYHIPRDLIFGFIGLALCFIRKLSPQSLTMSASKPYQQCRLLLCVTFGYLLNFGVPVFVGFLHDIKFMSGTVWLYSSDLSLHSQGFVQALIWFFSELRHSLVNESDNNQEEIHLVRGM</sequence>
<accession>F0WKS3</accession>
<feature type="transmembrane region" description="Helical" evidence="5">
    <location>
        <begin position="520"/>
        <end position="539"/>
    </location>
</feature>
<keyword evidence="5" id="KW-1133">Transmembrane helix</keyword>
<dbReference type="FunFam" id="2.40.70.10:FF:000149">
    <property type="entry name" value="Uncharacterized protein"/>
    <property type="match status" value="1"/>
</dbReference>
<dbReference type="InterPro" id="IPR021109">
    <property type="entry name" value="Peptidase_aspartic_dom_sf"/>
</dbReference>
<dbReference type="GO" id="GO:0006508">
    <property type="term" value="P:proteolysis"/>
    <property type="evidence" value="ECO:0007669"/>
    <property type="project" value="UniProtKB-KW"/>
</dbReference>
<reference evidence="8" key="2">
    <citation type="submission" date="2011-02" db="EMBL/GenBank/DDBJ databases">
        <authorList>
            <person name="MacLean D."/>
        </authorList>
    </citation>
    <scope>NUCLEOTIDE SEQUENCE</scope>
</reference>
<dbReference type="PANTHER" id="PTHR47966:SF51">
    <property type="entry name" value="BETA-SITE APP-CLEAVING ENZYME, ISOFORM A-RELATED"/>
    <property type="match status" value="1"/>
</dbReference>
<feature type="transmembrane region" description="Helical" evidence="5">
    <location>
        <begin position="559"/>
        <end position="577"/>
    </location>
</feature>
<dbReference type="PANTHER" id="PTHR47966">
    <property type="entry name" value="BETA-SITE APP-CLEAVING ENZYME, ISOFORM A-RELATED"/>
    <property type="match status" value="1"/>
</dbReference>
<dbReference type="Pfam" id="PF00026">
    <property type="entry name" value="Asp"/>
    <property type="match status" value="1"/>
</dbReference>
<dbReference type="SUPFAM" id="SSF50630">
    <property type="entry name" value="Acid proteases"/>
    <property type="match status" value="1"/>
</dbReference>
<evidence type="ECO:0000256" key="6">
    <source>
        <dbReference type="SAM" id="SignalP"/>
    </source>
</evidence>
<evidence type="ECO:0000256" key="1">
    <source>
        <dbReference type="ARBA" id="ARBA00007447"/>
    </source>
</evidence>
<dbReference type="InterPro" id="IPR001461">
    <property type="entry name" value="Aspartic_peptidase_A1"/>
</dbReference>
<dbReference type="PRINTS" id="PR00792">
    <property type="entry name" value="PEPSIN"/>
</dbReference>
<dbReference type="GO" id="GO:0004190">
    <property type="term" value="F:aspartic-type endopeptidase activity"/>
    <property type="evidence" value="ECO:0007669"/>
    <property type="project" value="UniProtKB-KW"/>
</dbReference>
<feature type="transmembrane region" description="Helical" evidence="5">
    <location>
        <begin position="598"/>
        <end position="620"/>
    </location>
</feature>
<evidence type="ECO:0000259" key="7">
    <source>
        <dbReference type="PROSITE" id="PS51767"/>
    </source>
</evidence>
<feature type="transmembrane region" description="Helical" evidence="5">
    <location>
        <begin position="640"/>
        <end position="665"/>
    </location>
</feature>
<keyword evidence="3" id="KW-0378">Hydrolase</keyword>
<gene>
    <name evidence="8" type="primary">AlNc14C137G7113</name>
    <name evidence="8" type="ORF">ALNC14_080230</name>
</gene>
<evidence type="ECO:0000256" key="2">
    <source>
        <dbReference type="ARBA" id="ARBA00022670"/>
    </source>
</evidence>
<evidence type="ECO:0000256" key="4">
    <source>
        <dbReference type="PIRSR" id="PIRSR601461-1"/>
    </source>
</evidence>
<dbReference type="HOGENOM" id="CLU_369846_0_0_1"/>
<feature type="signal peptide" evidence="6">
    <location>
        <begin position="1"/>
        <end position="21"/>
    </location>
</feature>
<dbReference type="InterPro" id="IPR033121">
    <property type="entry name" value="PEPTIDASE_A1"/>
</dbReference>